<feature type="region of interest" description="Disordered" evidence="1">
    <location>
        <begin position="710"/>
        <end position="730"/>
    </location>
</feature>
<dbReference type="RefSeq" id="WP_081194219.1">
    <property type="nucleotide sequence ID" value="NZ_MWIH01000008.1"/>
</dbReference>
<dbReference type="STRING" id="1962155.B1813_19035"/>
<accession>A0A1V8ZYR6</accession>
<name>A0A1V8ZYR6_SACPI</name>
<protein>
    <submittedName>
        <fullName evidence="2">Uncharacterized protein</fullName>
    </submittedName>
</protein>
<dbReference type="Proteomes" id="UP000192591">
    <property type="component" value="Unassembled WGS sequence"/>
</dbReference>
<evidence type="ECO:0000256" key="1">
    <source>
        <dbReference type="SAM" id="MobiDB-lite"/>
    </source>
</evidence>
<reference evidence="2 3" key="1">
    <citation type="submission" date="2017-02" db="EMBL/GenBank/DDBJ databases">
        <title>Draft genome of Saccharomonospora sp. 154.</title>
        <authorList>
            <person name="Alonso-Carmona G.S."/>
            <person name="De La Haba R."/>
            <person name="Vera-Gargallo B."/>
            <person name="Sandoval-Trujillo A.H."/>
            <person name="Ramirez-Duran N."/>
            <person name="Ventosa A."/>
        </authorList>
    </citation>
    <scope>NUCLEOTIDE SEQUENCE [LARGE SCALE GENOMIC DNA]</scope>
    <source>
        <strain evidence="2 3">LRS4.154</strain>
    </source>
</reference>
<sequence>MLPDASGLWPVAVELFHSGRWNDITCDVDVSDELRITRGRSDYQSSASPARLSFTLDNSDGRYSPRNPVSPLYGLIGRNTPVRVRVGEPEVVARLLGDSTSSSHSNVATPNRPEFNLPGVMDVRFDVEPESWTPDAPQIVVARTVWNTGNFIWEVVVFPSGNVHFRWSPDGDNDNRHNSYIVGDYFGITGRTALRVVVDTLNTTGSHVYDWYRADTLDGPWSYLTTITIEGVSNYPLYAGDAPITIGTAGVGSAGWSGWDVYRGHFYGFQLRDGADGPIVAEADFAGMEPGMTAPDEFTDVAGNVWTYEGSPYSEDLAGAIRFTGHVSAWPPRWSDPDNARTPIEAYGARRLVDRSGTPLRSAMFRASTNPGQAHRTIAYWPMEDGPNATEFASGIGGPAMRVGRIPGYHVRDIDYAAYSDFVASEALPEFHITAAVGTVPLAPQTGELRVYALVHVPEEGVAIDTTVISVATTGSVAEWRVQVTPTGTAQIQVYDPDGDLVFASVDGAFALNGTRALFGLWLLQNGSDIDWQLFQFVETTTVGGVYSGTLLGHDFGSATSVAITPYGDLQGTAVGHVTVMNRDTENLWNGIIDGFHGHAGEDTVDRLQRLGAEEQHPVLIAGTPEGSEPLDVQQVGSLDTLLDEAAESDLGSLHDRRDAAALGYRTRVSLYNQTPVVLDYETDPIVAPFEPIDDDAALENDVTVTRRNGSSFRSVRRDGPLAATPPPEGVGRYDASYTLSLADDAQVSWQAQWRQHLGTVDELRYPTIAVDLHHKPELAATLARVDVGDRLQVTSLPSRWVDAVADVIVQGYTETHDGIRWRLEFNGTPASAWQVGVLDDEVYGRADTAGSELVAAVDATATTLPVLTTDGPRWVEDTEHLPFDVTVGGEHVTVTGVRSLLSDDFGRGDVGRWDDPERGLWDQTMTWGE</sequence>
<dbReference type="EMBL" id="MWIH01000008">
    <property type="protein sequence ID" value="OQO89936.1"/>
    <property type="molecule type" value="Genomic_DNA"/>
</dbReference>
<evidence type="ECO:0000313" key="2">
    <source>
        <dbReference type="EMBL" id="OQO89936.1"/>
    </source>
</evidence>
<evidence type="ECO:0000313" key="3">
    <source>
        <dbReference type="Proteomes" id="UP000192591"/>
    </source>
</evidence>
<keyword evidence="3" id="KW-1185">Reference proteome</keyword>
<organism evidence="2 3">
    <name type="scientific">Saccharomonospora piscinae</name>
    <dbReference type="NCBI Taxonomy" id="687388"/>
    <lineage>
        <taxon>Bacteria</taxon>
        <taxon>Bacillati</taxon>
        <taxon>Actinomycetota</taxon>
        <taxon>Actinomycetes</taxon>
        <taxon>Pseudonocardiales</taxon>
        <taxon>Pseudonocardiaceae</taxon>
        <taxon>Saccharomonospora</taxon>
    </lineage>
</organism>
<proteinExistence type="predicted"/>
<comment type="caution">
    <text evidence="2">The sequence shown here is derived from an EMBL/GenBank/DDBJ whole genome shotgun (WGS) entry which is preliminary data.</text>
</comment>
<gene>
    <name evidence="2" type="ORF">B1813_19035</name>
</gene>
<dbReference type="AlphaFoldDB" id="A0A1V8ZYR6"/>